<feature type="transmembrane region" description="Helical" evidence="1">
    <location>
        <begin position="228"/>
        <end position="248"/>
    </location>
</feature>
<sequence>MKIILPSLPRVACLIVAVASAAVPVFAESDASGSPSRVTVQTPEMDVVIMEKGGSGPVKILDDEGRMVNFQRDIAPILVARCLDCHGPKEAKNDFRVDDVDSLMGYVEAEDIESSSLYVDYLTTDDEDMLMPPAAHGGPLTPGELALIRVWISEGAHWPEDVPLLASAESVPPVAPESVAKSLPERAWAFQGYLHPATVHFPIALLTVGALFVVLGMKWPEIGTQIPLACLILGALSSVAATAMGWSFATQQGYAGWDRIDFDSEVFWHRWSGIIVTIMAVVLMVVAAISVWKDSIAWTRIWKVGLLVVAGIVGLVGHQGGELSYGKDFYPKAFRVLFGTEGQSQSPIAVVVESNEGVTVETQSATTAASE</sequence>
<evidence type="ECO:0000313" key="5">
    <source>
        <dbReference type="EMBL" id="GAA5506486.1"/>
    </source>
</evidence>
<accession>A0ABP9VNX3</accession>
<keyword evidence="1" id="KW-1133">Transmembrane helix</keyword>
<protein>
    <recommendedName>
        <fullName evidence="7">Planctomycete cytochrome C</fullName>
    </recommendedName>
</protein>
<feature type="transmembrane region" description="Helical" evidence="1">
    <location>
        <begin position="199"/>
        <end position="216"/>
    </location>
</feature>
<dbReference type="EMBL" id="BAABRO010000003">
    <property type="protein sequence ID" value="GAA5506486.1"/>
    <property type="molecule type" value="Genomic_DNA"/>
</dbReference>
<name>A0ABP9VNX3_9BACT</name>
<feature type="transmembrane region" description="Helical" evidence="1">
    <location>
        <begin position="304"/>
        <end position="321"/>
    </location>
</feature>
<evidence type="ECO:0000259" key="3">
    <source>
        <dbReference type="Pfam" id="PF07635"/>
    </source>
</evidence>
<gene>
    <name evidence="5" type="ORF">Rcae01_01939</name>
</gene>
<keyword evidence="1" id="KW-0812">Transmembrane</keyword>
<dbReference type="Pfam" id="PF07635">
    <property type="entry name" value="PSCyt1"/>
    <property type="match status" value="1"/>
</dbReference>
<feature type="domain" description="DUF2231" evidence="4">
    <location>
        <begin position="194"/>
        <end position="326"/>
    </location>
</feature>
<dbReference type="Pfam" id="PF09990">
    <property type="entry name" value="DUF2231"/>
    <property type="match status" value="1"/>
</dbReference>
<keyword evidence="6" id="KW-1185">Reference proteome</keyword>
<feature type="chain" id="PRO_5045244213" description="Planctomycete cytochrome C" evidence="2">
    <location>
        <begin position="22"/>
        <end position="371"/>
    </location>
</feature>
<evidence type="ECO:0008006" key="7">
    <source>
        <dbReference type="Google" id="ProtNLM"/>
    </source>
</evidence>
<evidence type="ECO:0000256" key="1">
    <source>
        <dbReference type="SAM" id="Phobius"/>
    </source>
</evidence>
<dbReference type="Proteomes" id="UP001416858">
    <property type="component" value="Unassembled WGS sequence"/>
</dbReference>
<evidence type="ECO:0000256" key="2">
    <source>
        <dbReference type="SAM" id="SignalP"/>
    </source>
</evidence>
<feature type="domain" description="Cytochrome C Planctomycete-type" evidence="3">
    <location>
        <begin position="82"/>
        <end position="134"/>
    </location>
</feature>
<feature type="signal peptide" evidence="2">
    <location>
        <begin position="1"/>
        <end position="21"/>
    </location>
</feature>
<dbReference type="InterPro" id="IPR011429">
    <property type="entry name" value="Cyt_c_Planctomycete-type"/>
</dbReference>
<evidence type="ECO:0000313" key="6">
    <source>
        <dbReference type="Proteomes" id="UP001416858"/>
    </source>
</evidence>
<keyword evidence="2" id="KW-0732">Signal</keyword>
<organism evidence="5 6">
    <name type="scientific">Novipirellula caenicola</name>
    <dbReference type="NCBI Taxonomy" id="1536901"/>
    <lineage>
        <taxon>Bacteria</taxon>
        <taxon>Pseudomonadati</taxon>
        <taxon>Planctomycetota</taxon>
        <taxon>Planctomycetia</taxon>
        <taxon>Pirellulales</taxon>
        <taxon>Pirellulaceae</taxon>
        <taxon>Novipirellula</taxon>
    </lineage>
</organism>
<reference evidence="5 6" key="1">
    <citation type="submission" date="2024-02" db="EMBL/GenBank/DDBJ databases">
        <title>Rhodopirellula caenicola NBRC 110016.</title>
        <authorList>
            <person name="Ichikawa N."/>
            <person name="Katano-Makiyama Y."/>
            <person name="Hidaka K."/>
        </authorList>
    </citation>
    <scope>NUCLEOTIDE SEQUENCE [LARGE SCALE GENOMIC DNA]</scope>
    <source>
        <strain evidence="5 6">NBRC 110016</strain>
    </source>
</reference>
<proteinExistence type="predicted"/>
<feature type="transmembrane region" description="Helical" evidence="1">
    <location>
        <begin position="268"/>
        <end position="292"/>
    </location>
</feature>
<evidence type="ECO:0000259" key="4">
    <source>
        <dbReference type="Pfam" id="PF09990"/>
    </source>
</evidence>
<keyword evidence="1" id="KW-0472">Membrane</keyword>
<comment type="caution">
    <text evidence="5">The sequence shown here is derived from an EMBL/GenBank/DDBJ whole genome shotgun (WGS) entry which is preliminary data.</text>
</comment>
<dbReference type="InterPro" id="IPR019251">
    <property type="entry name" value="DUF2231_TM"/>
</dbReference>
<dbReference type="PANTHER" id="PTHR35889:SF3">
    <property type="entry name" value="F-BOX DOMAIN-CONTAINING PROTEIN"/>
    <property type="match status" value="1"/>
</dbReference>
<dbReference type="PANTHER" id="PTHR35889">
    <property type="entry name" value="CYCLOINULO-OLIGOSACCHARIDE FRUCTANOTRANSFERASE-RELATED"/>
    <property type="match status" value="1"/>
</dbReference>